<organismHost>
    <name type="scientific">Homo sapiens</name>
    <name type="common">Human</name>
    <dbReference type="NCBI Taxonomy" id="9606"/>
</organismHost>
<reference evidence="2 3" key="1">
    <citation type="submission" date="2019-07" db="EMBL/GenBank/DDBJ databases">
        <title>MOCV-1 from Australia.</title>
        <authorList>
            <person name="Sarker S."/>
        </authorList>
    </citation>
    <scope>NUCLEOTIDE SEQUENCE [LARGE SCALE GENOMIC DNA]</scope>
    <source>
        <strain evidence="2">NT2017</strain>
    </source>
</reference>
<dbReference type="EMBL" id="MN202187">
    <property type="protein sequence ID" value="QMV28557.1"/>
    <property type="molecule type" value="Genomic_DNA"/>
</dbReference>
<organism evidence="2 3">
    <name type="scientific">Molluscum contagiosum virus subtype 1</name>
    <name type="common">MOCV</name>
    <name type="synonym">MCVI</name>
    <dbReference type="NCBI Taxonomy" id="10280"/>
    <lineage>
        <taxon>Viruses</taxon>
        <taxon>Varidnaviria</taxon>
        <taxon>Bamfordvirae</taxon>
        <taxon>Nucleocytoviricota</taxon>
        <taxon>Pokkesviricetes</taxon>
        <taxon>Chitovirales</taxon>
        <taxon>Poxviridae</taxon>
        <taxon>Chordopoxvirinae</taxon>
        <taxon>Molluscipoxvirus</taxon>
        <taxon>Molluscipoxvirus molluscum</taxon>
        <taxon>Molluscum contagiosum virus</taxon>
    </lineage>
</organism>
<evidence type="ECO:0000313" key="3">
    <source>
        <dbReference type="Proteomes" id="UP000515502"/>
    </source>
</evidence>
<gene>
    <name evidence="2" type="primary">ORFA</name>
</gene>
<sequence>METCSLDTRIFPCVFCASHFDTCCSRSLARSLCGPRPTMVVLRVEPFSRQARLAAPRSSCEQPYSRTRDVRPASASALPHTKLTTTSLRSAE</sequence>
<name>A0A7G5AX56_MCV1</name>
<feature type="region of interest" description="Disordered" evidence="1">
    <location>
        <begin position="58"/>
        <end position="92"/>
    </location>
</feature>
<protein>
    <submittedName>
        <fullName evidence="2">ORFA</fullName>
    </submittedName>
</protein>
<feature type="compositionally biased region" description="Polar residues" evidence="1">
    <location>
        <begin position="82"/>
        <end position="92"/>
    </location>
</feature>
<evidence type="ECO:0000313" key="2">
    <source>
        <dbReference type="EMBL" id="QMV28557.1"/>
    </source>
</evidence>
<proteinExistence type="predicted"/>
<evidence type="ECO:0000256" key="1">
    <source>
        <dbReference type="SAM" id="MobiDB-lite"/>
    </source>
</evidence>
<dbReference type="Proteomes" id="UP000515502">
    <property type="component" value="Segment"/>
</dbReference>
<accession>A0A7G5AX56</accession>